<dbReference type="PROSITE" id="PS51257">
    <property type="entry name" value="PROKAR_LIPOPROTEIN"/>
    <property type="match status" value="1"/>
</dbReference>
<evidence type="ECO:0000313" key="7">
    <source>
        <dbReference type="Proteomes" id="UP000242815"/>
    </source>
</evidence>
<keyword evidence="4" id="KW-0564">Palmitate</keyword>
<proteinExistence type="inferred from homology"/>
<keyword evidence="3 4" id="KW-0998">Cell outer membrane</keyword>
<comment type="similarity">
    <text evidence="4">Belongs to the BamB family.</text>
</comment>
<dbReference type="SMART" id="SM00564">
    <property type="entry name" value="PQQ"/>
    <property type="match status" value="7"/>
</dbReference>
<dbReference type="PANTHER" id="PTHR34512:SF30">
    <property type="entry name" value="OUTER MEMBRANE PROTEIN ASSEMBLY FACTOR BAMB"/>
    <property type="match status" value="1"/>
</dbReference>
<dbReference type="STRING" id="1002526.SAMN05216578_11617"/>
<dbReference type="Gene3D" id="2.130.10.10">
    <property type="entry name" value="YVTN repeat-like/Quinoprotein amine dehydrogenase"/>
    <property type="match status" value="1"/>
</dbReference>
<accession>A0A1I6C7J9</accession>
<dbReference type="NCBIfam" id="TIGR03300">
    <property type="entry name" value="assembly_YfgL"/>
    <property type="match status" value="1"/>
</dbReference>
<evidence type="ECO:0000256" key="1">
    <source>
        <dbReference type="ARBA" id="ARBA00022729"/>
    </source>
</evidence>
<keyword evidence="1 4" id="KW-0732">Signal</keyword>
<dbReference type="InterPro" id="IPR002372">
    <property type="entry name" value="PQQ_rpt_dom"/>
</dbReference>
<protein>
    <recommendedName>
        <fullName evidence="4">Outer membrane protein assembly factor BamB</fullName>
    </recommendedName>
</protein>
<dbReference type="InterPro" id="IPR018391">
    <property type="entry name" value="PQQ_b-propeller_rpt"/>
</dbReference>
<dbReference type="InterPro" id="IPR017687">
    <property type="entry name" value="BamB"/>
</dbReference>
<organism evidence="6 7">
    <name type="scientific">Halopseudomonas formosensis</name>
    <dbReference type="NCBI Taxonomy" id="1002526"/>
    <lineage>
        <taxon>Bacteria</taxon>
        <taxon>Pseudomonadati</taxon>
        <taxon>Pseudomonadota</taxon>
        <taxon>Gammaproteobacteria</taxon>
        <taxon>Pseudomonadales</taxon>
        <taxon>Pseudomonadaceae</taxon>
        <taxon>Halopseudomonas</taxon>
    </lineage>
</organism>
<dbReference type="GO" id="GO:0009279">
    <property type="term" value="C:cell outer membrane"/>
    <property type="evidence" value="ECO:0007669"/>
    <property type="project" value="UniProtKB-SubCell"/>
</dbReference>
<gene>
    <name evidence="4" type="primary">bamB</name>
    <name evidence="6" type="ORF">SAMN05216578_11617</name>
</gene>
<comment type="function">
    <text evidence="4">Part of the outer membrane protein assembly complex, which is involved in assembly and insertion of beta-barrel proteins into the outer membrane.</text>
</comment>
<dbReference type="EMBL" id="FOYD01000016">
    <property type="protein sequence ID" value="SFQ89149.1"/>
    <property type="molecule type" value="Genomic_DNA"/>
</dbReference>
<dbReference type="PANTHER" id="PTHR34512">
    <property type="entry name" value="CELL SURFACE PROTEIN"/>
    <property type="match status" value="1"/>
</dbReference>
<evidence type="ECO:0000259" key="5">
    <source>
        <dbReference type="Pfam" id="PF13360"/>
    </source>
</evidence>
<dbReference type="HAMAP" id="MF_00923">
    <property type="entry name" value="OM_assembly_BamB"/>
    <property type="match status" value="1"/>
</dbReference>
<keyword evidence="4" id="KW-0449">Lipoprotein</keyword>
<name>A0A1I6C7J9_9GAMM</name>
<dbReference type="AlphaFoldDB" id="A0A1I6C7J9"/>
<comment type="subunit">
    <text evidence="4">Part of the Bam complex.</text>
</comment>
<dbReference type="GO" id="GO:0051205">
    <property type="term" value="P:protein insertion into membrane"/>
    <property type="evidence" value="ECO:0007669"/>
    <property type="project" value="UniProtKB-UniRule"/>
</dbReference>
<dbReference type="GO" id="GO:0043165">
    <property type="term" value="P:Gram-negative-bacterium-type cell outer membrane assembly"/>
    <property type="evidence" value="ECO:0007669"/>
    <property type="project" value="UniProtKB-UniRule"/>
</dbReference>
<feature type="domain" description="Pyrrolo-quinoline quinone repeat" evidence="5">
    <location>
        <begin position="76"/>
        <end position="306"/>
    </location>
</feature>
<dbReference type="Proteomes" id="UP000242815">
    <property type="component" value="Unassembled WGS sequence"/>
</dbReference>
<dbReference type="SUPFAM" id="SSF50998">
    <property type="entry name" value="Quinoprotein alcohol dehydrogenase-like"/>
    <property type="match status" value="1"/>
</dbReference>
<reference evidence="6 7" key="1">
    <citation type="submission" date="2016-10" db="EMBL/GenBank/DDBJ databases">
        <authorList>
            <person name="de Groot N.N."/>
        </authorList>
    </citation>
    <scope>NUCLEOTIDE SEQUENCE [LARGE SCALE GENOMIC DNA]</scope>
    <source>
        <strain evidence="6 7">JCM 18415</strain>
    </source>
</reference>
<dbReference type="Pfam" id="PF13360">
    <property type="entry name" value="PQQ_2"/>
    <property type="match status" value="1"/>
</dbReference>
<dbReference type="InterPro" id="IPR011047">
    <property type="entry name" value="Quinoprotein_ADH-like_sf"/>
</dbReference>
<comment type="subcellular location">
    <subcellularLocation>
        <location evidence="4">Cell outer membrane</location>
        <topology evidence="4">Lipid-anchor</topology>
    </subcellularLocation>
</comment>
<evidence type="ECO:0000313" key="6">
    <source>
        <dbReference type="EMBL" id="SFQ89149.1"/>
    </source>
</evidence>
<keyword evidence="2 4" id="KW-0472">Membrane</keyword>
<dbReference type="InterPro" id="IPR015943">
    <property type="entry name" value="WD40/YVTN_repeat-like_dom_sf"/>
</dbReference>
<evidence type="ECO:0000256" key="4">
    <source>
        <dbReference type="HAMAP-Rule" id="MF_00923"/>
    </source>
</evidence>
<evidence type="ECO:0000256" key="3">
    <source>
        <dbReference type="ARBA" id="ARBA00023237"/>
    </source>
</evidence>
<evidence type="ECO:0000256" key="2">
    <source>
        <dbReference type="ARBA" id="ARBA00023136"/>
    </source>
</evidence>
<sequence>MKLITQTFAVGLAALLLVGCGGSSKKELPPAELEKITAEVELERVWKRNIGVGQGELYTNLQPALDGLTLYAADANGRVVSMDRDTGKVNWQVKLKEPLSGAVGAGGGRVMVGTLNGAMITLDENDGSELWRTQVSSEVLAPPQTNGDIVVVQSQDDKLVALDIGTGEQRWIYESSLPVLTVRGHSTPVVTLHRVYAGLASGRVVALDARNGLPVWEQRIAQPQGRSELERMVDIDGQLLLDDDTLYAATYQGSLVAIDAESGGIRWQRPASSHGGPAVGFGSVYLSRADGGVQAYDQNRATPLWTNEQLLRRQLTAPVVFSSYVAVADFEGYLHLLAQTDGRLVGRVRVDSKGVRATPISRSGTLYVYGNSGDLAAYQLR</sequence>